<evidence type="ECO:0000256" key="2">
    <source>
        <dbReference type="ARBA" id="ARBA00012513"/>
    </source>
</evidence>
<dbReference type="InterPro" id="IPR001245">
    <property type="entry name" value="Ser-Thr/Tyr_kinase_cat_dom"/>
</dbReference>
<keyword evidence="8 9" id="KW-0067">ATP-binding</keyword>
<evidence type="ECO:0000313" key="13">
    <source>
        <dbReference type="Proteomes" id="UP001151532"/>
    </source>
</evidence>
<evidence type="ECO:0000256" key="1">
    <source>
        <dbReference type="ARBA" id="ARBA00004236"/>
    </source>
</evidence>
<dbReference type="GO" id="GO:0004674">
    <property type="term" value="F:protein serine/threonine kinase activity"/>
    <property type="evidence" value="ECO:0007669"/>
    <property type="project" value="UniProtKB-KW"/>
</dbReference>
<keyword evidence="5" id="KW-0808">Transferase</keyword>
<evidence type="ECO:0000256" key="4">
    <source>
        <dbReference type="ARBA" id="ARBA00022527"/>
    </source>
</evidence>
<dbReference type="GO" id="GO:0005524">
    <property type="term" value="F:ATP binding"/>
    <property type="evidence" value="ECO:0007669"/>
    <property type="project" value="UniProtKB-UniRule"/>
</dbReference>
<reference evidence="12" key="2">
    <citation type="journal article" date="2023" name="Int. J. Mol. Sci.">
        <title>De Novo Assembly and Annotation of 11 Diverse Shrub Willow (Salix) Genomes Reveals Novel Gene Organization in Sex-Linked Regions.</title>
        <authorList>
            <person name="Hyden B."/>
            <person name="Feng K."/>
            <person name="Yates T.B."/>
            <person name="Jawdy S."/>
            <person name="Cereghino C."/>
            <person name="Smart L.B."/>
            <person name="Muchero W."/>
        </authorList>
    </citation>
    <scope>NUCLEOTIDE SEQUENCE</scope>
    <source>
        <tissue evidence="12">Shoot tip</tissue>
    </source>
</reference>
<dbReference type="Proteomes" id="UP001151532">
    <property type="component" value="Chromosome 8"/>
</dbReference>
<dbReference type="FunFam" id="3.30.200.20:FF:000228">
    <property type="entry name" value="Serine/threonine-protein kinase BIK1"/>
    <property type="match status" value="1"/>
</dbReference>
<organism evidence="12 13">
    <name type="scientific">Salix purpurea</name>
    <name type="common">Purple osier willow</name>
    <dbReference type="NCBI Taxonomy" id="77065"/>
    <lineage>
        <taxon>Eukaryota</taxon>
        <taxon>Viridiplantae</taxon>
        <taxon>Streptophyta</taxon>
        <taxon>Embryophyta</taxon>
        <taxon>Tracheophyta</taxon>
        <taxon>Spermatophyta</taxon>
        <taxon>Magnoliopsida</taxon>
        <taxon>eudicotyledons</taxon>
        <taxon>Gunneridae</taxon>
        <taxon>Pentapetalae</taxon>
        <taxon>rosids</taxon>
        <taxon>fabids</taxon>
        <taxon>Malpighiales</taxon>
        <taxon>Salicaceae</taxon>
        <taxon>Saliceae</taxon>
        <taxon>Salix</taxon>
    </lineage>
</organism>
<keyword evidence="7" id="KW-0418">Kinase</keyword>
<dbReference type="InterPro" id="IPR000719">
    <property type="entry name" value="Prot_kinase_dom"/>
</dbReference>
<dbReference type="Pfam" id="PF07714">
    <property type="entry name" value="PK_Tyr_Ser-Thr"/>
    <property type="match status" value="1"/>
</dbReference>
<keyword evidence="6 9" id="KW-0547">Nucleotide-binding</keyword>
<dbReference type="Gene3D" id="1.10.510.10">
    <property type="entry name" value="Transferase(Phosphotransferase) domain 1"/>
    <property type="match status" value="1"/>
</dbReference>
<dbReference type="OrthoDB" id="4062651at2759"/>
<dbReference type="PROSITE" id="PS50011">
    <property type="entry name" value="PROTEIN_KINASE_DOM"/>
    <property type="match status" value="1"/>
</dbReference>
<name>A0A9Q0Z9F5_SALPP</name>
<keyword evidence="3" id="KW-1003">Cell membrane</keyword>
<dbReference type="PROSITE" id="PS00107">
    <property type="entry name" value="PROTEIN_KINASE_ATP"/>
    <property type="match status" value="1"/>
</dbReference>
<feature type="domain" description="Protein kinase" evidence="11">
    <location>
        <begin position="139"/>
        <end position="414"/>
    </location>
</feature>
<dbReference type="InterPro" id="IPR017441">
    <property type="entry name" value="Protein_kinase_ATP_BS"/>
</dbReference>
<gene>
    <name evidence="12" type="ORF">OIU79_004270</name>
</gene>
<keyword evidence="4 10" id="KW-0723">Serine/threonine-protein kinase</keyword>
<dbReference type="AlphaFoldDB" id="A0A9Q0Z9F5"/>
<dbReference type="PANTHER" id="PTHR45621">
    <property type="entry name" value="OS01G0588500 PROTEIN-RELATED"/>
    <property type="match status" value="1"/>
</dbReference>
<evidence type="ECO:0000256" key="5">
    <source>
        <dbReference type="ARBA" id="ARBA00022679"/>
    </source>
</evidence>
<dbReference type="InterPro" id="IPR008271">
    <property type="entry name" value="Ser/Thr_kinase_AS"/>
</dbReference>
<evidence type="ECO:0000256" key="9">
    <source>
        <dbReference type="PROSITE-ProRule" id="PRU10141"/>
    </source>
</evidence>
<feature type="binding site" evidence="9">
    <location>
        <position position="178"/>
    </location>
    <ligand>
        <name>ATP</name>
        <dbReference type="ChEBI" id="CHEBI:30616"/>
    </ligand>
</feature>
<dbReference type="EMBL" id="JAPFFK010000013">
    <property type="protein sequence ID" value="KAJ6726073.1"/>
    <property type="molecule type" value="Genomic_DNA"/>
</dbReference>
<evidence type="ECO:0000259" key="11">
    <source>
        <dbReference type="PROSITE" id="PS50011"/>
    </source>
</evidence>
<reference evidence="12" key="1">
    <citation type="submission" date="2022-11" db="EMBL/GenBank/DDBJ databases">
        <authorList>
            <person name="Hyden B.L."/>
            <person name="Feng K."/>
            <person name="Yates T."/>
            <person name="Jawdy S."/>
            <person name="Smart L.B."/>
            <person name="Muchero W."/>
        </authorList>
    </citation>
    <scope>NUCLEOTIDE SEQUENCE</scope>
    <source>
        <tissue evidence="12">Shoot tip</tissue>
    </source>
</reference>
<comment type="subcellular location">
    <subcellularLocation>
        <location evidence="1">Cell membrane</location>
    </subcellularLocation>
</comment>
<keyword evidence="3" id="KW-0472">Membrane</keyword>
<protein>
    <recommendedName>
        <fullName evidence="2">non-specific serine/threonine protein kinase</fullName>
        <ecNumber evidence="2">2.7.11.1</ecNumber>
    </recommendedName>
</protein>
<comment type="similarity">
    <text evidence="10">Belongs to the protein kinase superfamily.</text>
</comment>
<dbReference type="InterPro" id="IPR050823">
    <property type="entry name" value="Plant_Ser_Thr_Prot_Kinase"/>
</dbReference>
<evidence type="ECO:0000256" key="7">
    <source>
        <dbReference type="ARBA" id="ARBA00022777"/>
    </source>
</evidence>
<dbReference type="Gene3D" id="3.30.200.20">
    <property type="entry name" value="Phosphorylase Kinase, domain 1"/>
    <property type="match status" value="1"/>
</dbReference>
<evidence type="ECO:0000313" key="12">
    <source>
        <dbReference type="EMBL" id="KAJ6726073.1"/>
    </source>
</evidence>
<sequence length="414" mass="45302">MLSVSTHSNARRGRTLSSLLQFSLLSSRPTRGGGGSRVPIAVALLWFTKWATAWILLLLKLILLRVHILLCHHWKANRASRISSRTSRSSVPSSLTIPSYSEKSSFECLPTPRSEGEILSSPNLKAFSFNELKNATRNFRPDSVLGEGGFGCVFKGWIDENTLAASKPGSGMVVAVKKLKPEGFQGHKEWLTEVNYLGQLHHPNLVKLIGYCVEGENRLLVYEFMPKGSLENHLFRNESFWLKSATLLLETASSKQNLASSFISSHVSNGCLGLIHQIFLGPSPLGWITFSPKFSLRSKGQLACPYEYPRYGGAKLLCDLGGPQPLSWAVRVKVAIGAARGLSFLHDAKSQVIYRDFKASNILLDAEFNAKLSDFGLAKAGPTGDRTHVSTQVMGTHGYAAPEYVATGRGKVVG</sequence>
<dbReference type="InterPro" id="IPR011009">
    <property type="entry name" value="Kinase-like_dom_sf"/>
</dbReference>
<dbReference type="GO" id="GO:0005886">
    <property type="term" value="C:plasma membrane"/>
    <property type="evidence" value="ECO:0007669"/>
    <property type="project" value="UniProtKB-SubCell"/>
</dbReference>
<evidence type="ECO:0000256" key="6">
    <source>
        <dbReference type="ARBA" id="ARBA00022741"/>
    </source>
</evidence>
<dbReference type="SUPFAM" id="SSF56112">
    <property type="entry name" value="Protein kinase-like (PK-like)"/>
    <property type="match status" value="1"/>
</dbReference>
<dbReference type="EC" id="2.7.11.1" evidence="2"/>
<accession>A0A9Q0Z9F5</accession>
<evidence type="ECO:0000256" key="10">
    <source>
        <dbReference type="RuleBase" id="RU000304"/>
    </source>
</evidence>
<dbReference type="PROSITE" id="PS00108">
    <property type="entry name" value="PROTEIN_KINASE_ST"/>
    <property type="match status" value="1"/>
</dbReference>
<evidence type="ECO:0000256" key="8">
    <source>
        <dbReference type="ARBA" id="ARBA00022840"/>
    </source>
</evidence>
<comment type="caution">
    <text evidence="12">The sequence shown here is derived from an EMBL/GenBank/DDBJ whole genome shotgun (WGS) entry which is preliminary data.</text>
</comment>
<evidence type="ECO:0000256" key="3">
    <source>
        <dbReference type="ARBA" id="ARBA00022475"/>
    </source>
</evidence>
<proteinExistence type="inferred from homology"/>
<keyword evidence="13" id="KW-1185">Reference proteome</keyword>